<dbReference type="PANTHER" id="PTHR13619">
    <property type="entry name" value="PHOSPHATIDATE CYTIDYLYLTRANSFERASE, MITOCHONDRIAL"/>
    <property type="match status" value="1"/>
</dbReference>
<sequence>MRAWLCSGHVHALTRSRKLPSCAGRSAFSSSIYIANNDKESRLERTIEKQTFYPTPFVMPDAVPEVARMTAAEATYRKELLKVLHHTNLPPVLYAFAYGSGVFRQTSSQKTSGSAPMIDMILGVKNPLHFHARNLIENPLHYPWWSRWLGSWVISEVQDMGAGLWYVPYVKVDDKVIKYGVISEDNMVADLLFWENLYISGRMQKPTAALINSSDERVPIAAQANHASALRVSFLLLPHKFSERDLYLQIASLSYMGDFRMNVPGGENQNKVQNIVDHQKPWFRFMYADLITRFPSVRVGSGSPEKKWLMMEQDLSPQVRAIHAAKLPRNLRARIARHYIKQAGAHPVFAKMNTLEPEELERVMHASDMQEYYDDAIVEADAVSLSARFWLQVVQQPDFTDVIKQQIAKTVDYPARIQSLKGIYTAGFMRSMRYVWAKLQKYRRGKPT</sequence>
<evidence type="ECO:0000256" key="4">
    <source>
        <dbReference type="ARBA" id="ARBA00005189"/>
    </source>
</evidence>
<evidence type="ECO:0000256" key="3">
    <source>
        <dbReference type="ARBA" id="ARBA00005119"/>
    </source>
</evidence>
<keyword evidence="16" id="KW-0594">Phospholipid biosynthesis</keyword>
<evidence type="ECO:0000256" key="15">
    <source>
        <dbReference type="ARBA" id="ARBA00023136"/>
    </source>
</evidence>
<evidence type="ECO:0000256" key="12">
    <source>
        <dbReference type="ARBA" id="ARBA00022842"/>
    </source>
</evidence>
<evidence type="ECO:0000256" key="13">
    <source>
        <dbReference type="ARBA" id="ARBA00023098"/>
    </source>
</evidence>
<comment type="subcellular location">
    <subcellularLocation>
        <location evidence="2">Mitochondrion inner membrane</location>
        <topology evidence="2">Peripheral membrane protein</topology>
        <orientation evidence="2">Matrix side</orientation>
    </subcellularLocation>
</comment>
<evidence type="ECO:0000256" key="16">
    <source>
        <dbReference type="ARBA" id="ARBA00023209"/>
    </source>
</evidence>
<evidence type="ECO:0000256" key="17">
    <source>
        <dbReference type="ARBA" id="ARBA00023264"/>
    </source>
</evidence>
<evidence type="ECO:0000256" key="7">
    <source>
        <dbReference type="ARBA" id="ARBA00018337"/>
    </source>
</evidence>
<dbReference type="OrthoDB" id="341477at2759"/>
<keyword evidence="8" id="KW-0444">Lipid biosynthesis</keyword>
<dbReference type="PANTHER" id="PTHR13619:SF0">
    <property type="entry name" value="PHOSPHATIDATE CYTIDYLYLTRANSFERASE, MITOCHONDRIAL"/>
    <property type="match status" value="1"/>
</dbReference>
<name>A0A2N1JCY9_9BASI</name>
<dbReference type="AlphaFoldDB" id="A0A2N1JCY9"/>
<keyword evidence="11" id="KW-0999">Mitochondrion inner membrane</keyword>
<dbReference type="STRING" id="2020962.A0A2N1JCY9"/>
<evidence type="ECO:0000256" key="18">
    <source>
        <dbReference type="ARBA" id="ARBA00029893"/>
    </source>
</evidence>
<keyword evidence="14" id="KW-0496">Mitochondrion</keyword>
<evidence type="ECO:0000313" key="20">
    <source>
        <dbReference type="Proteomes" id="UP000232875"/>
    </source>
</evidence>
<evidence type="ECO:0000256" key="6">
    <source>
        <dbReference type="ARBA" id="ARBA00012487"/>
    </source>
</evidence>
<comment type="cofactor">
    <cofactor evidence="1">
        <name>Mg(2+)</name>
        <dbReference type="ChEBI" id="CHEBI:18420"/>
    </cofactor>
</comment>
<evidence type="ECO:0000313" key="19">
    <source>
        <dbReference type="EMBL" id="PKI84404.1"/>
    </source>
</evidence>
<dbReference type="PIRSF" id="PIRSF028840">
    <property type="entry name" value="Mmp37"/>
    <property type="match status" value="1"/>
</dbReference>
<evidence type="ECO:0000256" key="9">
    <source>
        <dbReference type="ARBA" id="ARBA00022679"/>
    </source>
</evidence>
<keyword evidence="12" id="KW-0460">Magnesium</keyword>
<dbReference type="EC" id="2.7.7.41" evidence="6"/>
<evidence type="ECO:0000256" key="8">
    <source>
        <dbReference type="ARBA" id="ARBA00022516"/>
    </source>
</evidence>
<dbReference type="GO" id="GO:0032049">
    <property type="term" value="P:cardiolipin biosynthetic process"/>
    <property type="evidence" value="ECO:0007669"/>
    <property type="project" value="InterPro"/>
</dbReference>
<evidence type="ECO:0000256" key="2">
    <source>
        <dbReference type="ARBA" id="ARBA00004443"/>
    </source>
</evidence>
<keyword evidence="9" id="KW-0808">Transferase</keyword>
<comment type="pathway">
    <text evidence="3">Phospholipid metabolism; CDP-diacylglycerol biosynthesis; CDP-diacylglycerol from sn-glycerol 3-phosphate: step 3/3.</text>
</comment>
<gene>
    <name evidence="19" type="primary">TAM41</name>
    <name evidence="19" type="ORF">MVES_001678</name>
</gene>
<dbReference type="Proteomes" id="UP000232875">
    <property type="component" value="Unassembled WGS sequence"/>
</dbReference>
<keyword evidence="17" id="KW-1208">Phospholipid metabolism</keyword>
<reference evidence="19 20" key="1">
    <citation type="submission" date="2017-10" db="EMBL/GenBank/DDBJ databases">
        <title>A novel species of cold-tolerant Malassezia isolated from bats.</title>
        <authorList>
            <person name="Lorch J.M."/>
            <person name="Palmer J.M."/>
            <person name="Vanderwolf K.J."/>
            <person name="Schmidt K.Z."/>
            <person name="Verant M.L."/>
            <person name="Weller T.J."/>
            <person name="Blehert D.S."/>
        </authorList>
    </citation>
    <scope>NUCLEOTIDE SEQUENCE [LARGE SCALE GENOMIC DNA]</scope>
    <source>
        <strain evidence="19 20">NWHC:44797-103</strain>
    </source>
</reference>
<keyword evidence="13" id="KW-0443">Lipid metabolism</keyword>
<protein>
    <recommendedName>
        <fullName evidence="7">Phosphatidate cytidylyltransferase, mitochondrial</fullName>
        <ecNumber evidence="6">2.7.7.41</ecNumber>
    </recommendedName>
    <alternativeName>
        <fullName evidence="18">CDP-diacylglycerol synthase</fullName>
    </alternativeName>
</protein>
<dbReference type="GO" id="GO:0005743">
    <property type="term" value="C:mitochondrial inner membrane"/>
    <property type="evidence" value="ECO:0007669"/>
    <property type="project" value="UniProtKB-SubCell"/>
</dbReference>
<dbReference type="Pfam" id="PF09139">
    <property type="entry name" value="Tam41_Mmp37"/>
    <property type="match status" value="1"/>
</dbReference>
<comment type="pathway">
    <text evidence="4">Lipid metabolism.</text>
</comment>
<keyword evidence="15" id="KW-0472">Membrane</keyword>
<dbReference type="EMBL" id="KZ454989">
    <property type="protein sequence ID" value="PKI84404.1"/>
    <property type="molecule type" value="Genomic_DNA"/>
</dbReference>
<keyword evidence="10" id="KW-0548">Nucleotidyltransferase</keyword>
<dbReference type="UniPathway" id="UPA00557">
    <property type="reaction ID" value="UER00614"/>
</dbReference>
<evidence type="ECO:0000256" key="5">
    <source>
        <dbReference type="ARBA" id="ARBA00005458"/>
    </source>
</evidence>
<proteinExistence type="inferred from homology"/>
<keyword evidence="20" id="KW-1185">Reference proteome</keyword>
<dbReference type="GO" id="GO:0016024">
    <property type="term" value="P:CDP-diacylglycerol biosynthetic process"/>
    <property type="evidence" value="ECO:0007669"/>
    <property type="project" value="UniProtKB-UniPathway"/>
</dbReference>
<evidence type="ECO:0000256" key="14">
    <source>
        <dbReference type="ARBA" id="ARBA00023128"/>
    </source>
</evidence>
<evidence type="ECO:0000256" key="1">
    <source>
        <dbReference type="ARBA" id="ARBA00001946"/>
    </source>
</evidence>
<accession>A0A2N1JCY9</accession>
<comment type="similarity">
    <text evidence="5">Belongs to the TAM41 family.</text>
</comment>
<organism evidence="19 20">
    <name type="scientific">Malassezia vespertilionis</name>
    <dbReference type="NCBI Taxonomy" id="2020962"/>
    <lineage>
        <taxon>Eukaryota</taxon>
        <taxon>Fungi</taxon>
        <taxon>Dikarya</taxon>
        <taxon>Basidiomycota</taxon>
        <taxon>Ustilaginomycotina</taxon>
        <taxon>Malasseziomycetes</taxon>
        <taxon>Malasseziales</taxon>
        <taxon>Malasseziaceae</taxon>
        <taxon>Malassezia</taxon>
    </lineage>
</organism>
<dbReference type="GO" id="GO:0004605">
    <property type="term" value="F:phosphatidate cytidylyltransferase activity"/>
    <property type="evidence" value="ECO:0007669"/>
    <property type="project" value="UniProtKB-EC"/>
</dbReference>
<dbReference type="InterPro" id="IPR015222">
    <property type="entry name" value="Tam41"/>
</dbReference>
<evidence type="ECO:0000256" key="11">
    <source>
        <dbReference type="ARBA" id="ARBA00022792"/>
    </source>
</evidence>
<evidence type="ECO:0000256" key="10">
    <source>
        <dbReference type="ARBA" id="ARBA00022695"/>
    </source>
</evidence>